<dbReference type="Proteomes" id="UP000791080">
    <property type="component" value="Unassembled WGS sequence"/>
</dbReference>
<evidence type="ECO:0000256" key="1">
    <source>
        <dbReference type="SAM" id="MobiDB-lite"/>
    </source>
</evidence>
<accession>A0ABT1JN96</accession>
<name>A0ABT1JN96_ACTCY</name>
<dbReference type="EMBL" id="AUBJ02000001">
    <property type="protein sequence ID" value="MCP2334000.1"/>
    <property type="molecule type" value="Genomic_DNA"/>
</dbReference>
<proteinExistence type="predicted"/>
<gene>
    <name evidence="2" type="ORF">G443_004270</name>
</gene>
<feature type="compositionally biased region" description="Gly residues" evidence="1">
    <location>
        <begin position="48"/>
        <end position="60"/>
    </location>
</feature>
<feature type="region of interest" description="Disordered" evidence="1">
    <location>
        <begin position="1"/>
        <end position="60"/>
    </location>
</feature>
<evidence type="ECO:0000313" key="2">
    <source>
        <dbReference type="EMBL" id="MCP2334000.1"/>
    </source>
</evidence>
<keyword evidence="3" id="KW-1185">Reference proteome</keyword>
<evidence type="ECO:0000313" key="3">
    <source>
        <dbReference type="Proteomes" id="UP000791080"/>
    </source>
</evidence>
<organism evidence="2 3">
    <name type="scientific">Actinoalloteichus caeruleus DSM 43889</name>
    <dbReference type="NCBI Taxonomy" id="1120930"/>
    <lineage>
        <taxon>Bacteria</taxon>
        <taxon>Bacillati</taxon>
        <taxon>Actinomycetota</taxon>
        <taxon>Actinomycetes</taxon>
        <taxon>Pseudonocardiales</taxon>
        <taxon>Pseudonocardiaceae</taxon>
        <taxon>Actinoalloteichus</taxon>
        <taxon>Actinoalloteichus cyanogriseus</taxon>
    </lineage>
</organism>
<reference evidence="2 3" key="1">
    <citation type="submission" date="2013-07" db="EMBL/GenBank/DDBJ databases">
        <authorList>
            <consortium name="DOE Joint Genome Institute"/>
            <person name="Reeve W."/>
            <person name="Huntemann M."/>
            <person name="Han J."/>
            <person name="Chen A."/>
            <person name="Kyrpides N."/>
            <person name="Mavromatis K."/>
            <person name="Markowitz V."/>
            <person name="Palaniappan K."/>
            <person name="Ivanova N."/>
            <person name="Schaumberg A."/>
            <person name="Pati A."/>
            <person name="Liolios K."/>
            <person name="Nordberg H.P."/>
            <person name="Cantor M.N."/>
            <person name="Hua S.X."/>
            <person name="Woyke T."/>
        </authorList>
    </citation>
    <scope>NUCLEOTIDE SEQUENCE [LARGE SCALE GENOMIC DNA]</scope>
    <source>
        <strain evidence="2 3">DSM 43889</strain>
    </source>
</reference>
<reference evidence="2 3" key="2">
    <citation type="submission" date="2022-06" db="EMBL/GenBank/DDBJ databases">
        <title>Genomic Encyclopedia of Type Strains, Phase I: the one thousand microbial genomes (KMG-I) project.</title>
        <authorList>
            <person name="Kyrpides N."/>
        </authorList>
    </citation>
    <scope>NUCLEOTIDE SEQUENCE [LARGE SCALE GENOMIC DNA]</scope>
    <source>
        <strain evidence="2 3">DSM 43889</strain>
    </source>
</reference>
<protein>
    <submittedName>
        <fullName evidence="2">Uncharacterized protein</fullName>
    </submittedName>
</protein>
<sequence length="60" mass="5970">MSRERNSVRVVGLSFTQSQTGMADGADPSRGSPTPPRPGVCAVSAPGGEAGVGTGWGHST</sequence>
<comment type="caution">
    <text evidence="2">The sequence shown here is derived from an EMBL/GenBank/DDBJ whole genome shotgun (WGS) entry which is preliminary data.</text>
</comment>